<evidence type="ECO:0000313" key="3">
    <source>
        <dbReference type="Proteomes" id="UP001529369"/>
    </source>
</evidence>
<proteinExistence type="predicted"/>
<protein>
    <submittedName>
        <fullName evidence="2">Uncharacterized protein</fullName>
    </submittedName>
</protein>
<reference evidence="3" key="1">
    <citation type="journal article" date="2019" name="Int. J. Syst. Evol. Microbiol.">
        <title>The Global Catalogue of Microorganisms (GCM) 10K type strain sequencing project: providing services to taxonomists for standard genome sequencing and annotation.</title>
        <authorList>
            <consortium name="The Broad Institute Genomics Platform"/>
            <consortium name="The Broad Institute Genome Sequencing Center for Infectious Disease"/>
            <person name="Wu L."/>
            <person name="Ma J."/>
        </authorList>
    </citation>
    <scope>NUCLEOTIDE SEQUENCE [LARGE SCALE GENOMIC DNA]</scope>
    <source>
        <strain evidence="3">CECT 7131</strain>
    </source>
</reference>
<sequence length="106" mass="11406">MSDAITAELARLRDTVETLTQGLRMMVETQATHTEMLQAILEAATEEAGESPLPGLLTQIVERLDEQTGILHRIEAAAVGGPVDETQDEDEGGDPAGRRPVPTSRQ</sequence>
<comment type="caution">
    <text evidence="2">The sequence shown here is derived from an EMBL/GenBank/DDBJ whole genome shotgun (WGS) entry which is preliminary data.</text>
</comment>
<gene>
    <name evidence="2" type="ORF">QWZ14_01450</name>
</gene>
<name>A0ABT8A001_9PROT</name>
<feature type="region of interest" description="Disordered" evidence="1">
    <location>
        <begin position="78"/>
        <end position="106"/>
    </location>
</feature>
<accession>A0ABT8A001</accession>
<dbReference type="EMBL" id="JAUFPN010000011">
    <property type="protein sequence ID" value="MDN3563043.1"/>
    <property type="molecule type" value="Genomic_DNA"/>
</dbReference>
<dbReference type="RefSeq" id="WP_290314775.1">
    <property type="nucleotide sequence ID" value="NZ_JAUFPN010000011.1"/>
</dbReference>
<dbReference type="Proteomes" id="UP001529369">
    <property type="component" value="Unassembled WGS sequence"/>
</dbReference>
<organism evidence="2 3">
    <name type="scientific">Paeniroseomonas aquatica</name>
    <dbReference type="NCBI Taxonomy" id="373043"/>
    <lineage>
        <taxon>Bacteria</taxon>
        <taxon>Pseudomonadati</taxon>
        <taxon>Pseudomonadota</taxon>
        <taxon>Alphaproteobacteria</taxon>
        <taxon>Acetobacterales</taxon>
        <taxon>Acetobacteraceae</taxon>
        <taxon>Paeniroseomonas</taxon>
    </lineage>
</organism>
<evidence type="ECO:0000313" key="2">
    <source>
        <dbReference type="EMBL" id="MDN3563043.1"/>
    </source>
</evidence>
<evidence type="ECO:0000256" key="1">
    <source>
        <dbReference type="SAM" id="MobiDB-lite"/>
    </source>
</evidence>
<keyword evidence="3" id="KW-1185">Reference proteome</keyword>